<accession>A0A2R4WXV8</accession>
<proteinExistence type="predicted"/>
<evidence type="ECO:0000313" key="2">
    <source>
        <dbReference type="Proteomes" id="UP000244727"/>
    </source>
</evidence>
<organism evidence="1 2">
    <name type="scientific">Halococcoides cellulosivorans</name>
    <dbReference type="NCBI Taxonomy" id="1679096"/>
    <lineage>
        <taxon>Archaea</taxon>
        <taxon>Methanobacteriati</taxon>
        <taxon>Methanobacteriota</taxon>
        <taxon>Stenosarchaea group</taxon>
        <taxon>Halobacteria</taxon>
        <taxon>Halobacteriales</taxon>
        <taxon>Haloarculaceae</taxon>
        <taxon>Halococcoides</taxon>
    </lineage>
</organism>
<evidence type="ECO:0000313" key="1">
    <source>
        <dbReference type="EMBL" id="AWB26351.1"/>
    </source>
</evidence>
<name>A0A2R4WXV8_9EURY</name>
<keyword evidence="2" id="KW-1185">Reference proteome</keyword>
<protein>
    <submittedName>
        <fullName evidence="1">Uncharacterized protein</fullName>
    </submittedName>
</protein>
<sequence>MSTFETVHSPLVFPAMMPRFVPRIVTSRTVQSPVEPPAPIARSVDGPIAACSIVQSPSAWFTNSPASSTFESVQSPLDPPATIPWWVFE</sequence>
<dbReference type="Proteomes" id="UP000244727">
    <property type="component" value="Chromosome"/>
</dbReference>
<dbReference type="KEGG" id="harc:HARCEL1_00755"/>
<reference evidence="1 2" key="1">
    <citation type="submission" date="2018-04" db="EMBL/GenBank/DDBJ databases">
        <title>Halococcoides cellulosivorans gen. nov., sp. nov., an extremely halophilic cellulose-utilizing haloarchaeon from hypersaline lakes.</title>
        <authorList>
            <person name="Sorokin D.Y."/>
            <person name="Toshchakov S.V."/>
            <person name="Samarov N.I."/>
            <person name="Korzhenkov A."/>
            <person name="Kublanov I.V."/>
        </authorList>
    </citation>
    <scope>NUCLEOTIDE SEQUENCE [LARGE SCALE GENOMIC DNA]</scope>
    <source>
        <strain evidence="1 2">HArcel1</strain>
    </source>
</reference>
<gene>
    <name evidence="1" type="ORF">HARCEL1_00755</name>
</gene>
<dbReference type="EMBL" id="CP028858">
    <property type="protein sequence ID" value="AWB26351.1"/>
    <property type="molecule type" value="Genomic_DNA"/>
</dbReference>
<dbReference type="AlphaFoldDB" id="A0A2R4WXV8"/>